<dbReference type="EMBL" id="FNPC01000010">
    <property type="protein sequence ID" value="SDY80797.1"/>
    <property type="molecule type" value="Genomic_DNA"/>
</dbReference>
<organism evidence="2 3">
    <name type="scientific">Halopenitus persicus</name>
    <dbReference type="NCBI Taxonomy" id="1048396"/>
    <lineage>
        <taxon>Archaea</taxon>
        <taxon>Methanobacteriati</taxon>
        <taxon>Methanobacteriota</taxon>
        <taxon>Stenosarchaea group</taxon>
        <taxon>Halobacteria</taxon>
        <taxon>Halobacteriales</taxon>
        <taxon>Haloferacaceae</taxon>
        <taxon>Halopenitus</taxon>
    </lineage>
</organism>
<proteinExistence type="predicted"/>
<dbReference type="OrthoDB" id="242690at2157"/>
<keyword evidence="1" id="KW-0812">Transmembrane</keyword>
<keyword evidence="3" id="KW-1185">Reference proteome</keyword>
<evidence type="ECO:0000256" key="1">
    <source>
        <dbReference type="SAM" id="Phobius"/>
    </source>
</evidence>
<feature type="transmembrane region" description="Helical" evidence="1">
    <location>
        <begin position="33"/>
        <end position="53"/>
    </location>
</feature>
<sequence length="93" mass="8952">MPSNKATAAAPIATGVLLAGTATREVAQNGLEIWTTLALAGGLSAVAVGLSVLTGLSGFDSDDALDGHHDRTTVALAGLALTSIAVGAGIALA</sequence>
<keyword evidence="1" id="KW-1133">Transmembrane helix</keyword>
<dbReference type="AlphaFoldDB" id="A0A1H3MVR8"/>
<dbReference type="Proteomes" id="UP000199079">
    <property type="component" value="Unassembled WGS sequence"/>
</dbReference>
<dbReference type="RefSeq" id="WP_092734520.1">
    <property type="nucleotide sequence ID" value="NZ_FNPC01000010.1"/>
</dbReference>
<gene>
    <name evidence="2" type="ORF">SAMN05216564_110111</name>
</gene>
<accession>A0A1H3MVR8</accession>
<name>A0A1H3MVR8_9EURY</name>
<protein>
    <submittedName>
        <fullName evidence="2">Uncharacterized protein</fullName>
    </submittedName>
</protein>
<keyword evidence="1" id="KW-0472">Membrane</keyword>
<evidence type="ECO:0000313" key="3">
    <source>
        <dbReference type="Proteomes" id="UP000199079"/>
    </source>
</evidence>
<evidence type="ECO:0000313" key="2">
    <source>
        <dbReference type="EMBL" id="SDY80797.1"/>
    </source>
</evidence>
<feature type="transmembrane region" description="Helical" evidence="1">
    <location>
        <begin position="74"/>
        <end position="92"/>
    </location>
</feature>
<reference evidence="3" key="1">
    <citation type="submission" date="2016-10" db="EMBL/GenBank/DDBJ databases">
        <authorList>
            <person name="Varghese N."/>
            <person name="Submissions S."/>
        </authorList>
    </citation>
    <scope>NUCLEOTIDE SEQUENCE [LARGE SCALE GENOMIC DNA]</scope>
    <source>
        <strain evidence="3">DC30,IBRC 10041,KCTC 4046</strain>
    </source>
</reference>